<evidence type="ECO:0000313" key="4">
    <source>
        <dbReference type="EMBL" id="TDL81853.1"/>
    </source>
</evidence>
<dbReference type="InterPro" id="IPR016047">
    <property type="entry name" value="M23ase_b-sheet_dom"/>
</dbReference>
<evidence type="ECO:0000259" key="3">
    <source>
        <dbReference type="Pfam" id="PF01551"/>
    </source>
</evidence>
<feature type="chain" id="PRO_5020400475" evidence="2">
    <location>
        <begin position="19"/>
        <end position="319"/>
    </location>
</feature>
<dbReference type="OrthoDB" id="5489603at2"/>
<organism evidence="4 5">
    <name type="scientific">Palleronia sediminis</name>
    <dbReference type="NCBI Taxonomy" id="2547833"/>
    <lineage>
        <taxon>Bacteria</taxon>
        <taxon>Pseudomonadati</taxon>
        <taxon>Pseudomonadota</taxon>
        <taxon>Alphaproteobacteria</taxon>
        <taxon>Rhodobacterales</taxon>
        <taxon>Roseobacteraceae</taxon>
        <taxon>Palleronia</taxon>
    </lineage>
</organism>
<reference evidence="4 5" key="1">
    <citation type="submission" date="2019-03" db="EMBL/GenBank/DDBJ databases">
        <title>Primorskyibacter sp. SS33 isolated from sediments.</title>
        <authorList>
            <person name="Xunke S."/>
        </authorList>
    </citation>
    <scope>NUCLEOTIDE SEQUENCE [LARGE SCALE GENOMIC DNA]</scope>
    <source>
        <strain evidence="4 5">SS33</strain>
    </source>
</reference>
<dbReference type="Gene3D" id="2.70.70.10">
    <property type="entry name" value="Glucose Permease (Domain IIA)"/>
    <property type="match status" value="1"/>
</dbReference>
<evidence type="ECO:0000256" key="2">
    <source>
        <dbReference type="SAM" id="SignalP"/>
    </source>
</evidence>
<dbReference type="EMBL" id="SNAA01000003">
    <property type="protein sequence ID" value="TDL81853.1"/>
    <property type="molecule type" value="Genomic_DNA"/>
</dbReference>
<dbReference type="PANTHER" id="PTHR21666">
    <property type="entry name" value="PEPTIDASE-RELATED"/>
    <property type="match status" value="1"/>
</dbReference>
<evidence type="ECO:0000313" key="5">
    <source>
        <dbReference type="Proteomes" id="UP000295701"/>
    </source>
</evidence>
<protein>
    <submittedName>
        <fullName evidence="4">M23 family metallopeptidase</fullName>
    </submittedName>
</protein>
<evidence type="ECO:0000256" key="1">
    <source>
        <dbReference type="ARBA" id="ARBA00022729"/>
    </source>
</evidence>
<feature type="domain" description="M23ase beta-sheet core" evidence="3">
    <location>
        <begin position="61"/>
        <end position="179"/>
    </location>
</feature>
<keyword evidence="1 2" id="KW-0732">Signal</keyword>
<comment type="caution">
    <text evidence="4">The sequence shown here is derived from an EMBL/GenBank/DDBJ whole genome shotgun (WGS) entry which is preliminary data.</text>
</comment>
<dbReference type="CDD" id="cd12797">
    <property type="entry name" value="M23_peptidase"/>
    <property type="match status" value="1"/>
</dbReference>
<dbReference type="GO" id="GO:0004222">
    <property type="term" value="F:metalloendopeptidase activity"/>
    <property type="evidence" value="ECO:0007669"/>
    <property type="project" value="TreeGrafter"/>
</dbReference>
<dbReference type="PANTHER" id="PTHR21666:SF289">
    <property type="entry name" value="L-ALA--D-GLU ENDOPEPTIDASE"/>
    <property type="match status" value="1"/>
</dbReference>
<name>A0A4R6AK63_9RHOB</name>
<dbReference type="Pfam" id="PF01551">
    <property type="entry name" value="Peptidase_M23"/>
    <property type="match status" value="1"/>
</dbReference>
<feature type="signal peptide" evidence="2">
    <location>
        <begin position="1"/>
        <end position="18"/>
    </location>
</feature>
<dbReference type="InterPro" id="IPR011055">
    <property type="entry name" value="Dup_hybrid_motif"/>
</dbReference>
<gene>
    <name evidence="4" type="ORF">E2L08_04145</name>
</gene>
<sequence>MRGAAAIAAALAAAPVSAAPPELTPPLDCDLGAVCYIQQYVDRDPGAGARDFTCGPLANDGHKGTDFALPSLAAMTAGVDVVAAAPGVVTGVRDGMADIALDDPEARPLDGRDCGNGLVIDHGAGWETQYCHLMRDSLAVAAGDTVERGDRLGRVGLSGATTYPHVHLSVRHDGETVDPFAPGTDECGTGAGTLWRVAPDYAPGGLIAAGFHDGLPEFDEVEAGTAAIAPIAADAPALVVWGYAFGGREGDEMALRIEGPEGFALSETQTIEKSQPQLFRAVGRRAPASGLPRGRYEGQVSLSRDGAEIDARRVSVTVE</sequence>
<dbReference type="SUPFAM" id="SSF51261">
    <property type="entry name" value="Duplicated hybrid motif"/>
    <property type="match status" value="1"/>
</dbReference>
<dbReference type="AlphaFoldDB" id="A0A4R6AK63"/>
<dbReference type="InterPro" id="IPR050570">
    <property type="entry name" value="Cell_wall_metabolism_enzyme"/>
</dbReference>
<dbReference type="RefSeq" id="WP_133395803.1">
    <property type="nucleotide sequence ID" value="NZ_SNAA01000003.1"/>
</dbReference>
<keyword evidence="5" id="KW-1185">Reference proteome</keyword>
<dbReference type="Proteomes" id="UP000295701">
    <property type="component" value="Unassembled WGS sequence"/>
</dbReference>
<accession>A0A4R6AK63</accession>
<proteinExistence type="predicted"/>